<reference evidence="2" key="1">
    <citation type="journal article" date="2014" name="Int. J. Syst. Evol. Microbiol.">
        <title>Complete genome sequence of Corynebacterium casei LMG S-19264T (=DSM 44701T), isolated from a smear-ripened cheese.</title>
        <authorList>
            <consortium name="US DOE Joint Genome Institute (JGI-PGF)"/>
            <person name="Walter F."/>
            <person name="Albersmeier A."/>
            <person name="Kalinowski J."/>
            <person name="Ruckert C."/>
        </authorList>
    </citation>
    <scope>NUCLEOTIDE SEQUENCE</scope>
    <source>
        <strain evidence="2">VKM Ac-1321</strain>
    </source>
</reference>
<comment type="caution">
    <text evidence="2">The sequence shown here is derived from an EMBL/GenBank/DDBJ whole genome shotgun (WGS) entry which is preliminary data.</text>
</comment>
<dbReference type="EMBL" id="BSFP01000023">
    <property type="protein sequence ID" value="GLL02402.1"/>
    <property type="molecule type" value="Genomic_DNA"/>
</dbReference>
<evidence type="ECO:0000313" key="2">
    <source>
        <dbReference type="EMBL" id="GLL02402.1"/>
    </source>
</evidence>
<evidence type="ECO:0000256" key="1">
    <source>
        <dbReference type="SAM" id="MobiDB-lite"/>
    </source>
</evidence>
<organism evidence="2 3">
    <name type="scientific">Dactylosporangium matsuzakiense</name>
    <dbReference type="NCBI Taxonomy" id="53360"/>
    <lineage>
        <taxon>Bacteria</taxon>
        <taxon>Bacillati</taxon>
        <taxon>Actinomycetota</taxon>
        <taxon>Actinomycetes</taxon>
        <taxon>Micromonosporales</taxon>
        <taxon>Micromonosporaceae</taxon>
        <taxon>Dactylosporangium</taxon>
    </lineage>
</organism>
<evidence type="ECO:0000313" key="3">
    <source>
        <dbReference type="Proteomes" id="UP001143480"/>
    </source>
</evidence>
<feature type="region of interest" description="Disordered" evidence="1">
    <location>
        <begin position="1"/>
        <end position="30"/>
    </location>
</feature>
<dbReference type="AlphaFoldDB" id="A0A9W6KHX7"/>
<reference evidence="2" key="2">
    <citation type="submission" date="2023-01" db="EMBL/GenBank/DDBJ databases">
        <authorList>
            <person name="Sun Q."/>
            <person name="Evtushenko L."/>
        </authorList>
    </citation>
    <scope>NUCLEOTIDE SEQUENCE</scope>
    <source>
        <strain evidence="2">VKM Ac-1321</strain>
    </source>
</reference>
<sequence>MAFPSIKTIRNSPESHRGLSPEETAGSPYAFGTPAGGAVLRALHRGLAGVPETGDLATVHRFTHPGAAHLRAAAAFVTRIP</sequence>
<keyword evidence="3" id="KW-1185">Reference proteome</keyword>
<name>A0A9W6KHX7_9ACTN</name>
<gene>
    <name evidence="2" type="ORF">GCM10017581_041440</name>
</gene>
<protein>
    <submittedName>
        <fullName evidence="2">Uncharacterized protein</fullName>
    </submittedName>
</protein>
<dbReference type="Proteomes" id="UP001143480">
    <property type="component" value="Unassembled WGS sequence"/>
</dbReference>
<proteinExistence type="predicted"/>
<accession>A0A9W6KHX7</accession>